<comment type="caution">
    <text evidence="11">The sequence shown here is derived from an EMBL/GenBank/DDBJ whole genome shotgun (WGS) entry which is preliminary data.</text>
</comment>
<keyword evidence="7 9" id="KW-0472">Membrane</keyword>
<comment type="similarity">
    <text evidence="8 9">Belongs to the TRAP transporter small permease family.</text>
</comment>
<evidence type="ECO:0000256" key="2">
    <source>
        <dbReference type="ARBA" id="ARBA00022448"/>
    </source>
</evidence>
<proteinExistence type="inferred from homology"/>
<dbReference type="PANTHER" id="PTHR35011">
    <property type="entry name" value="2,3-DIKETO-L-GULONATE TRAP TRANSPORTER SMALL PERMEASE PROTEIN YIAM"/>
    <property type="match status" value="1"/>
</dbReference>
<dbReference type="AlphaFoldDB" id="A0A934II79"/>
<feature type="transmembrane region" description="Helical" evidence="9">
    <location>
        <begin position="60"/>
        <end position="79"/>
    </location>
</feature>
<gene>
    <name evidence="11" type="ORF">ILP92_09820</name>
</gene>
<accession>A0A934II79</accession>
<dbReference type="InterPro" id="IPR055348">
    <property type="entry name" value="DctQ"/>
</dbReference>
<keyword evidence="4 9" id="KW-0997">Cell inner membrane</keyword>
<evidence type="ECO:0000256" key="6">
    <source>
        <dbReference type="ARBA" id="ARBA00022989"/>
    </source>
</evidence>
<comment type="function">
    <text evidence="9">Part of the tripartite ATP-independent periplasmic (TRAP) transport system.</text>
</comment>
<evidence type="ECO:0000256" key="8">
    <source>
        <dbReference type="ARBA" id="ARBA00038436"/>
    </source>
</evidence>
<feature type="transmembrane region" description="Helical" evidence="9">
    <location>
        <begin position="145"/>
        <end position="169"/>
    </location>
</feature>
<dbReference type="RefSeq" id="WP_198916205.1">
    <property type="nucleotide sequence ID" value="NZ_JAEKPD010000008.1"/>
</dbReference>
<dbReference type="GO" id="GO:0005886">
    <property type="term" value="C:plasma membrane"/>
    <property type="evidence" value="ECO:0007669"/>
    <property type="project" value="UniProtKB-SubCell"/>
</dbReference>
<comment type="subcellular location">
    <subcellularLocation>
        <location evidence="1 9">Cell inner membrane</location>
        <topology evidence="1 9">Multi-pass membrane protein</topology>
    </subcellularLocation>
</comment>
<name>A0A934II79_9RHOB</name>
<evidence type="ECO:0000256" key="4">
    <source>
        <dbReference type="ARBA" id="ARBA00022519"/>
    </source>
</evidence>
<keyword evidence="12" id="KW-1185">Reference proteome</keyword>
<evidence type="ECO:0000259" key="10">
    <source>
        <dbReference type="Pfam" id="PF04290"/>
    </source>
</evidence>
<dbReference type="EMBL" id="JAEKPD010000008">
    <property type="protein sequence ID" value="MBJ3763040.1"/>
    <property type="molecule type" value="Genomic_DNA"/>
</dbReference>
<dbReference type="Proteomes" id="UP000642488">
    <property type="component" value="Unassembled WGS sequence"/>
</dbReference>
<evidence type="ECO:0000313" key="11">
    <source>
        <dbReference type="EMBL" id="MBJ3763040.1"/>
    </source>
</evidence>
<dbReference type="GO" id="GO:0022857">
    <property type="term" value="F:transmembrane transporter activity"/>
    <property type="evidence" value="ECO:0007669"/>
    <property type="project" value="UniProtKB-UniRule"/>
</dbReference>
<keyword evidence="6 9" id="KW-1133">Transmembrane helix</keyword>
<evidence type="ECO:0000256" key="5">
    <source>
        <dbReference type="ARBA" id="ARBA00022692"/>
    </source>
</evidence>
<comment type="subunit">
    <text evidence="9">The complex comprises the extracytoplasmic solute receptor protein and the two transmembrane proteins.</text>
</comment>
<reference evidence="11" key="1">
    <citation type="submission" date="2020-12" db="EMBL/GenBank/DDBJ databases">
        <title>Bacterial taxonomy.</title>
        <authorList>
            <person name="Pan X."/>
        </authorList>
    </citation>
    <scope>NUCLEOTIDE SEQUENCE</scope>
    <source>
        <strain evidence="11">KCTC 52957</strain>
    </source>
</reference>
<keyword evidence="5 9" id="KW-0812">Transmembrane</keyword>
<dbReference type="Pfam" id="PF04290">
    <property type="entry name" value="DctQ"/>
    <property type="match status" value="1"/>
</dbReference>
<dbReference type="InterPro" id="IPR007387">
    <property type="entry name" value="TRAP_DctQ"/>
</dbReference>
<protein>
    <recommendedName>
        <fullName evidence="9">TRAP transporter small permease protein</fullName>
    </recommendedName>
</protein>
<keyword evidence="3" id="KW-1003">Cell membrane</keyword>
<feature type="domain" description="Tripartite ATP-independent periplasmic transporters DctQ component" evidence="10">
    <location>
        <begin position="39"/>
        <end position="172"/>
    </location>
</feature>
<evidence type="ECO:0000256" key="9">
    <source>
        <dbReference type="RuleBase" id="RU369079"/>
    </source>
</evidence>
<feature type="transmembrane region" description="Helical" evidence="9">
    <location>
        <begin position="99"/>
        <end position="125"/>
    </location>
</feature>
<keyword evidence="2 9" id="KW-0813">Transport</keyword>
<evidence type="ECO:0000256" key="7">
    <source>
        <dbReference type="ARBA" id="ARBA00023136"/>
    </source>
</evidence>
<organism evidence="11 12">
    <name type="scientific">Palleronia pontilimi</name>
    <dbReference type="NCBI Taxonomy" id="1964209"/>
    <lineage>
        <taxon>Bacteria</taxon>
        <taxon>Pseudomonadati</taxon>
        <taxon>Pseudomonadota</taxon>
        <taxon>Alphaproteobacteria</taxon>
        <taxon>Rhodobacterales</taxon>
        <taxon>Roseobacteraceae</taxon>
        <taxon>Palleronia</taxon>
    </lineage>
</organism>
<evidence type="ECO:0000256" key="1">
    <source>
        <dbReference type="ARBA" id="ARBA00004429"/>
    </source>
</evidence>
<evidence type="ECO:0000256" key="3">
    <source>
        <dbReference type="ARBA" id="ARBA00022475"/>
    </source>
</evidence>
<sequence length="209" mass="22942">MAGGAAILEDDSTISRVDRALVPLERLMALISGFGVFGLMVLAVVSVTGRQFFNKPLPGYVDWIELAMPLIAFLGISYMQRLGGHIRMDIVVGQLKGRVLWAAEFVTTLAIMLVIAALIWGSWAHFQRSFDFGSPLWSRDSTIDIGLPIWPAKLIVPVAYSVLLLRLLIQLWGFGRAFVRGDDQPVAVPLILSAAEQAQLEASHIEGRD</sequence>
<evidence type="ECO:0000313" key="12">
    <source>
        <dbReference type="Proteomes" id="UP000642488"/>
    </source>
</evidence>
<feature type="transmembrane region" description="Helical" evidence="9">
    <location>
        <begin position="27"/>
        <end position="48"/>
    </location>
</feature>